<sequence>MTLYQKMLVFYAIMATISAFITWFLSKDRKRIRLLSAFLVGSTWPMSFPVALLISLF</sequence>
<evidence type="ECO:0000256" key="7">
    <source>
        <dbReference type="ARBA" id="ARBA00023136"/>
    </source>
</evidence>
<dbReference type="GeneID" id="88089575"/>
<evidence type="ECO:0000313" key="10">
    <source>
        <dbReference type="Proteomes" id="UP001225042"/>
    </source>
</evidence>
<keyword evidence="6 8" id="KW-1133">Transmembrane helix</keyword>
<evidence type="ECO:0000256" key="1">
    <source>
        <dbReference type="ARBA" id="ARBA00004429"/>
    </source>
</evidence>
<keyword evidence="3" id="KW-1003">Cell membrane</keyword>
<reference evidence="9 10" key="1">
    <citation type="submission" date="2023-08" db="EMBL/GenBank/DDBJ databases">
        <authorList>
            <person name="Dale J."/>
        </authorList>
    </citation>
    <scope>NUCLEOTIDE SEQUENCE [LARGE SCALE GENOMIC DNA]</scope>
    <source>
        <strain evidence="9 10">2023EL-00788</strain>
    </source>
</reference>
<evidence type="ECO:0000256" key="5">
    <source>
        <dbReference type="ARBA" id="ARBA00022692"/>
    </source>
</evidence>
<evidence type="ECO:0000256" key="3">
    <source>
        <dbReference type="ARBA" id="ARBA00022475"/>
    </source>
</evidence>
<feature type="transmembrane region" description="Helical" evidence="8">
    <location>
        <begin position="37"/>
        <end position="56"/>
    </location>
</feature>
<dbReference type="InterPro" id="IPR019689">
    <property type="entry name" value="Toxin_GhoT/OrtT"/>
</dbReference>
<protein>
    <submittedName>
        <fullName evidence="9">GhoT/OrtT family toxin</fullName>
    </submittedName>
</protein>
<dbReference type="EMBL" id="JAVDKS010000003">
    <property type="protein sequence ID" value="MDQ2256297.1"/>
    <property type="molecule type" value="Genomic_DNA"/>
</dbReference>
<gene>
    <name evidence="9" type="ORF">RBJ67_09075</name>
</gene>
<evidence type="ECO:0000313" key="9">
    <source>
        <dbReference type="EMBL" id="MDQ2256297.1"/>
    </source>
</evidence>
<keyword evidence="7 8" id="KW-0472">Membrane</keyword>
<keyword evidence="4" id="KW-0997">Cell inner membrane</keyword>
<evidence type="ECO:0000256" key="6">
    <source>
        <dbReference type="ARBA" id="ARBA00022989"/>
    </source>
</evidence>
<feature type="transmembrane region" description="Helical" evidence="8">
    <location>
        <begin position="6"/>
        <end position="25"/>
    </location>
</feature>
<accession>A0AAW8H8S4</accession>
<keyword evidence="10" id="KW-1185">Reference proteome</keyword>
<evidence type="ECO:0000256" key="8">
    <source>
        <dbReference type="SAM" id="Phobius"/>
    </source>
</evidence>
<evidence type="ECO:0000256" key="2">
    <source>
        <dbReference type="ARBA" id="ARBA00010408"/>
    </source>
</evidence>
<keyword evidence="5 8" id="KW-0812">Transmembrane</keyword>
<proteinExistence type="inferred from homology"/>
<comment type="subcellular location">
    <subcellularLocation>
        <location evidence="1">Cell inner membrane</location>
        <topology evidence="1">Multi-pass membrane protein</topology>
    </subcellularLocation>
</comment>
<dbReference type="AlphaFoldDB" id="A0AAW8H8S4"/>
<dbReference type="Pfam" id="PF10753">
    <property type="entry name" value="Toxin_GhoT_OrtT"/>
    <property type="match status" value="1"/>
</dbReference>
<comment type="caution">
    <text evidence="9">The sequence shown here is derived from an EMBL/GenBank/DDBJ whole genome shotgun (WGS) entry which is preliminary data.</text>
</comment>
<comment type="similarity">
    <text evidence="2">Belongs to the GhoT/OrtT toxin family.</text>
</comment>
<dbReference type="RefSeq" id="WP_014070436.1">
    <property type="nucleotide sequence ID" value="NC_015968.1"/>
</dbReference>
<organism evidence="9 10">
    <name type="scientific">Enterobacter soli</name>
    <dbReference type="NCBI Taxonomy" id="885040"/>
    <lineage>
        <taxon>Bacteria</taxon>
        <taxon>Pseudomonadati</taxon>
        <taxon>Pseudomonadota</taxon>
        <taxon>Gammaproteobacteria</taxon>
        <taxon>Enterobacterales</taxon>
        <taxon>Enterobacteriaceae</taxon>
        <taxon>Enterobacter</taxon>
    </lineage>
</organism>
<name>A0AAW8H8S4_9ENTR</name>
<dbReference type="GO" id="GO:0005886">
    <property type="term" value="C:plasma membrane"/>
    <property type="evidence" value="ECO:0007669"/>
    <property type="project" value="UniProtKB-SubCell"/>
</dbReference>
<evidence type="ECO:0000256" key="4">
    <source>
        <dbReference type="ARBA" id="ARBA00022519"/>
    </source>
</evidence>
<dbReference type="Proteomes" id="UP001225042">
    <property type="component" value="Unassembled WGS sequence"/>
</dbReference>